<dbReference type="EMBL" id="JBAHYK010000421">
    <property type="protein sequence ID" value="KAL0574181.1"/>
    <property type="molecule type" value="Genomic_DNA"/>
</dbReference>
<accession>A0ABR3FFQ0</accession>
<sequence>MSLPAVPTQLQNKKFLLIANLKAAPGRAGEMKVHLFAIKAFAASSEPGTSLYRVTRGVGSDSDTFTVLEEYVPLFLDDFRLREMTSNKRRYADKTAFDLHGSSEVFKAFISSGIIAEITVNFREEI</sequence>
<name>A0ABR3FFQ0_9AGAR</name>
<comment type="caution">
    <text evidence="1">The sequence shown here is derived from an EMBL/GenBank/DDBJ whole genome shotgun (WGS) entry which is preliminary data.</text>
</comment>
<keyword evidence="2" id="KW-1185">Reference proteome</keyword>
<proteinExistence type="predicted"/>
<dbReference type="Gene3D" id="3.30.70.100">
    <property type="match status" value="1"/>
</dbReference>
<dbReference type="InterPro" id="IPR011008">
    <property type="entry name" value="Dimeric_a/b-barrel"/>
</dbReference>
<gene>
    <name evidence="1" type="ORF">V5O48_007772</name>
</gene>
<reference evidence="1 2" key="1">
    <citation type="submission" date="2024-02" db="EMBL/GenBank/DDBJ databases">
        <title>A draft genome for the cacao thread blight pathogen Marasmius crinis-equi.</title>
        <authorList>
            <person name="Cohen S.P."/>
            <person name="Baruah I.K."/>
            <person name="Amoako-Attah I."/>
            <person name="Bukari Y."/>
            <person name="Meinhardt L.W."/>
            <person name="Bailey B.A."/>
        </authorList>
    </citation>
    <scope>NUCLEOTIDE SEQUENCE [LARGE SCALE GENOMIC DNA]</scope>
    <source>
        <strain evidence="1 2">GH-76</strain>
    </source>
</reference>
<dbReference type="SUPFAM" id="SSF54909">
    <property type="entry name" value="Dimeric alpha+beta barrel"/>
    <property type="match status" value="1"/>
</dbReference>
<organism evidence="1 2">
    <name type="scientific">Marasmius crinis-equi</name>
    <dbReference type="NCBI Taxonomy" id="585013"/>
    <lineage>
        <taxon>Eukaryota</taxon>
        <taxon>Fungi</taxon>
        <taxon>Dikarya</taxon>
        <taxon>Basidiomycota</taxon>
        <taxon>Agaricomycotina</taxon>
        <taxon>Agaricomycetes</taxon>
        <taxon>Agaricomycetidae</taxon>
        <taxon>Agaricales</taxon>
        <taxon>Marasmiineae</taxon>
        <taxon>Marasmiaceae</taxon>
        <taxon>Marasmius</taxon>
    </lineage>
</organism>
<dbReference type="Proteomes" id="UP001465976">
    <property type="component" value="Unassembled WGS sequence"/>
</dbReference>
<evidence type="ECO:0000313" key="1">
    <source>
        <dbReference type="EMBL" id="KAL0574181.1"/>
    </source>
</evidence>
<evidence type="ECO:0000313" key="2">
    <source>
        <dbReference type="Proteomes" id="UP001465976"/>
    </source>
</evidence>
<protein>
    <submittedName>
        <fullName evidence="1">Uncharacterized protein</fullName>
    </submittedName>
</protein>